<name>A0ABY4FQF3_9MICO</name>
<evidence type="ECO:0000256" key="4">
    <source>
        <dbReference type="ARBA" id="ARBA00023136"/>
    </source>
</evidence>
<gene>
    <name evidence="7" type="ORF">MUN78_06725</name>
</gene>
<dbReference type="Gene3D" id="3.40.190.10">
    <property type="entry name" value="Periplasmic binding protein-like II"/>
    <property type="match status" value="1"/>
</dbReference>
<evidence type="ECO:0000259" key="6">
    <source>
        <dbReference type="Pfam" id="PF04069"/>
    </source>
</evidence>
<keyword evidence="3" id="KW-1003">Cell membrane</keyword>
<dbReference type="Gene3D" id="3.40.190.100">
    <property type="entry name" value="Glycine betaine-binding periplasmic protein, domain 2"/>
    <property type="match status" value="1"/>
</dbReference>
<organism evidence="7 8">
    <name type="scientific">Leucobacter allii</name>
    <dbReference type="NCBI Taxonomy" id="2932247"/>
    <lineage>
        <taxon>Bacteria</taxon>
        <taxon>Bacillati</taxon>
        <taxon>Actinomycetota</taxon>
        <taxon>Actinomycetes</taxon>
        <taxon>Micrococcales</taxon>
        <taxon>Microbacteriaceae</taxon>
        <taxon>Leucobacter</taxon>
    </lineage>
</organism>
<protein>
    <submittedName>
        <fullName evidence="7">Glycine betaine ABC transporter substrate-binding protein</fullName>
    </submittedName>
</protein>
<dbReference type="CDD" id="cd13639">
    <property type="entry name" value="PBP2_OpuAC_like"/>
    <property type="match status" value="1"/>
</dbReference>
<keyword evidence="8" id="KW-1185">Reference proteome</keyword>
<feature type="chain" id="PRO_5047429385" evidence="5">
    <location>
        <begin position="28"/>
        <end position="299"/>
    </location>
</feature>
<comment type="subcellular location">
    <subcellularLocation>
        <location evidence="1">Cell membrane</location>
    </subcellularLocation>
</comment>
<evidence type="ECO:0000256" key="2">
    <source>
        <dbReference type="ARBA" id="ARBA00022448"/>
    </source>
</evidence>
<proteinExistence type="predicted"/>
<evidence type="ECO:0000313" key="7">
    <source>
        <dbReference type="EMBL" id="UOQ58518.1"/>
    </source>
</evidence>
<dbReference type="RefSeq" id="WP_244729551.1">
    <property type="nucleotide sequence ID" value="NZ_CP095045.1"/>
</dbReference>
<evidence type="ECO:0000256" key="3">
    <source>
        <dbReference type="ARBA" id="ARBA00022475"/>
    </source>
</evidence>
<dbReference type="PANTHER" id="PTHR47737:SF1">
    <property type="entry name" value="GLYCINE BETAINE_PROLINE BETAINE TRANSPORT SYSTEM PERMEASE PROTEIN PROW"/>
    <property type="match status" value="1"/>
</dbReference>
<evidence type="ECO:0000256" key="1">
    <source>
        <dbReference type="ARBA" id="ARBA00004236"/>
    </source>
</evidence>
<reference evidence="7 8" key="1">
    <citation type="submission" date="2022-04" db="EMBL/GenBank/DDBJ databases">
        <title>Leucobacter sp. isolated from rhizosphere of garlic.</title>
        <authorList>
            <person name="Won M."/>
            <person name="Lee C.-M."/>
            <person name="Woen H.-Y."/>
            <person name="Kwon S.-W."/>
        </authorList>
    </citation>
    <scope>NUCLEOTIDE SEQUENCE [LARGE SCALE GENOMIC DNA]</scope>
    <source>
        <strain evidence="7 8">H21R-40</strain>
    </source>
</reference>
<dbReference type="Pfam" id="PF04069">
    <property type="entry name" value="OpuAC"/>
    <property type="match status" value="1"/>
</dbReference>
<accession>A0ABY4FQF3</accession>
<keyword evidence="4" id="KW-0472">Membrane</keyword>
<dbReference type="InterPro" id="IPR007210">
    <property type="entry name" value="ABC_Gly_betaine_transp_sub-bd"/>
</dbReference>
<feature type="domain" description="ABC-type glycine betaine transport system substrate-binding" evidence="6">
    <location>
        <begin position="38"/>
        <end position="287"/>
    </location>
</feature>
<feature type="signal peptide" evidence="5">
    <location>
        <begin position="1"/>
        <end position="27"/>
    </location>
</feature>
<dbReference type="PROSITE" id="PS51257">
    <property type="entry name" value="PROKAR_LIPOPROTEIN"/>
    <property type="match status" value="1"/>
</dbReference>
<sequence>MTLRPLTSAIALAAAAGLTLAGCSADAADAGGTSASETITIGYVPSWSDGKTSGFLLGDQFEKLGYEVEMESLTEAAVLYTSLAEGDIDVFAGAWPERTQAAYLEGREDAFEDLGTWYERATITLAVPDYVDVRSLEELADESERFDGRIVGIEPSAGQMEHTEEVGMPAYGLDEEFSLVSSSTAAMLGTLSDAVAEERDIVVTSWRPFWANEVFGLRDLEDPQGVMGEPEGIHVLATAGFSDRFPEAAEYASGFALDDRAFGSLENLMTNEFAEGEEAAAVDAWLAEHPDALPGGLSA</sequence>
<dbReference type="PANTHER" id="PTHR47737">
    <property type="entry name" value="GLYCINE BETAINE/PROLINE BETAINE TRANSPORT SYSTEM PERMEASE PROTEIN PROW"/>
    <property type="match status" value="1"/>
</dbReference>
<keyword evidence="5" id="KW-0732">Signal</keyword>
<evidence type="ECO:0000256" key="5">
    <source>
        <dbReference type="SAM" id="SignalP"/>
    </source>
</evidence>
<dbReference type="Proteomes" id="UP000831786">
    <property type="component" value="Chromosome"/>
</dbReference>
<evidence type="ECO:0000313" key="8">
    <source>
        <dbReference type="Proteomes" id="UP000831786"/>
    </source>
</evidence>
<dbReference type="EMBL" id="CP095045">
    <property type="protein sequence ID" value="UOQ58518.1"/>
    <property type="molecule type" value="Genomic_DNA"/>
</dbReference>
<dbReference type="SUPFAM" id="SSF53850">
    <property type="entry name" value="Periplasmic binding protein-like II"/>
    <property type="match status" value="1"/>
</dbReference>
<keyword evidence="2" id="KW-0813">Transport</keyword>